<evidence type="ECO:0000256" key="4">
    <source>
        <dbReference type="ARBA" id="ARBA00022692"/>
    </source>
</evidence>
<dbReference type="RefSeq" id="WP_407338852.1">
    <property type="nucleotide sequence ID" value="NZ_CP136862.1"/>
</dbReference>
<gene>
    <name evidence="9" type="ORF">RZS28_16700</name>
</gene>
<dbReference type="EMBL" id="CP136862">
    <property type="protein sequence ID" value="WOJ89412.1"/>
    <property type="molecule type" value="Genomic_DNA"/>
</dbReference>
<comment type="similarity">
    <text evidence="2">Belongs to the chromate ion transporter (CHR) (TC 2.A.51) family.</text>
</comment>
<evidence type="ECO:0000256" key="5">
    <source>
        <dbReference type="ARBA" id="ARBA00022989"/>
    </source>
</evidence>
<evidence type="ECO:0000256" key="6">
    <source>
        <dbReference type="ARBA" id="ARBA00023136"/>
    </source>
</evidence>
<dbReference type="PANTHER" id="PTHR43663">
    <property type="entry name" value="CHROMATE TRANSPORT PROTEIN-RELATED"/>
    <property type="match status" value="1"/>
</dbReference>
<feature type="transmembrane region" description="Helical" evidence="7">
    <location>
        <begin position="67"/>
        <end position="93"/>
    </location>
</feature>
<organism evidence="9 10">
    <name type="scientific">Methylocapsa polymorpha</name>
    <dbReference type="NCBI Taxonomy" id="3080828"/>
    <lineage>
        <taxon>Bacteria</taxon>
        <taxon>Pseudomonadati</taxon>
        <taxon>Pseudomonadota</taxon>
        <taxon>Alphaproteobacteria</taxon>
        <taxon>Hyphomicrobiales</taxon>
        <taxon>Beijerinckiaceae</taxon>
        <taxon>Methylocapsa</taxon>
    </lineage>
</organism>
<sequence>MRSVLGQLGVTFSLLSLAAVGGMNATLPEVHRQVVDALHLMDDATFAKLIAIAQIAPGPNVITTSAIGWHVAGLAGLCVATVAMILPSSLLALCAGRTMQRFSSSRAIQVLKKALAPVAVGLMLASGYVMAQAADHSGLTIAITAVMTLLVGVTRLNPLCGIAAGAILGLASGRFGISF</sequence>
<reference evidence="9 10" key="1">
    <citation type="submission" date="2023-10" db="EMBL/GenBank/DDBJ databases">
        <title>Novel methanotroph of the genus Methylocapsa from a subarctic wetland.</title>
        <authorList>
            <person name="Belova S.E."/>
            <person name="Oshkin I.Y."/>
            <person name="Miroshnikov K."/>
            <person name="Dedysh S.N."/>
        </authorList>
    </citation>
    <scope>NUCLEOTIDE SEQUENCE [LARGE SCALE GENOMIC DNA]</scope>
    <source>
        <strain evidence="9 10">RX1</strain>
    </source>
</reference>
<feature type="signal peptide" evidence="8">
    <location>
        <begin position="1"/>
        <end position="18"/>
    </location>
</feature>
<feature type="transmembrane region" description="Helical" evidence="7">
    <location>
        <begin position="159"/>
        <end position="177"/>
    </location>
</feature>
<evidence type="ECO:0000256" key="8">
    <source>
        <dbReference type="SAM" id="SignalP"/>
    </source>
</evidence>
<feature type="chain" id="PRO_5046763105" evidence="8">
    <location>
        <begin position="19"/>
        <end position="179"/>
    </location>
</feature>
<keyword evidence="5 7" id="KW-1133">Transmembrane helix</keyword>
<evidence type="ECO:0000256" key="3">
    <source>
        <dbReference type="ARBA" id="ARBA00022475"/>
    </source>
</evidence>
<dbReference type="InterPro" id="IPR052518">
    <property type="entry name" value="CHR_Transporter"/>
</dbReference>
<evidence type="ECO:0000256" key="7">
    <source>
        <dbReference type="SAM" id="Phobius"/>
    </source>
</evidence>
<protein>
    <submittedName>
        <fullName evidence="9">Chromate transporter</fullName>
    </submittedName>
</protein>
<accession>A0ABZ0HQ47</accession>
<evidence type="ECO:0000256" key="2">
    <source>
        <dbReference type="ARBA" id="ARBA00005262"/>
    </source>
</evidence>
<evidence type="ECO:0000313" key="9">
    <source>
        <dbReference type="EMBL" id="WOJ89412.1"/>
    </source>
</evidence>
<comment type="subcellular location">
    <subcellularLocation>
        <location evidence="1">Cell membrane</location>
        <topology evidence="1">Multi-pass membrane protein</topology>
    </subcellularLocation>
</comment>
<dbReference type="Pfam" id="PF02417">
    <property type="entry name" value="Chromate_transp"/>
    <property type="match status" value="1"/>
</dbReference>
<feature type="transmembrane region" description="Helical" evidence="7">
    <location>
        <begin position="114"/>
        <end position="131"/>
    </location>
</feature>
<name>A0ABZ0HQ47_9HYPH</name>
<evidence type="ECO:0000256" key="1">
    <source>
        <dbReference type="ARBA" id="ARBA00004651"/>
    </source>
</evidence>
<keyword evidence="4 7" id="KW-0812">Transmembrane</keyword>
<dbReference type="PANTHER" id="PTHR43663:SF1">
    <property type="entry name" value="CHROMATE TRANSPORTER"/>
    <property type="match status" value="1"/>
</dbReference>
<keyword evidence="6 7" id="KW-0472">Membrane</keyword>
<evidence type="ECO:0000313" key="10">
    <source>
        <dbReference type="Proteomes" id="UP001626536"/>
    </source>
</evidence>
<keyword evidence="10" id="KW-1185">Reference proteome</keyword>
<proteinExistence type="inferred from homology"/>
<keyword evidence="8" id="KW-0732">Signal</keyword>
<keyword evidence="3" id="KW-1003">Cell membrane</keyword>
<dbReference type="Proteomes" id="UP001626536">
    <property type="component" value="Chromosome"/>
</dbReference>
<dbReference type="InterPro" id="IPR003370">
    <property type="entry name" value="Chromate_transpt"/>
</dbReference>